<keyword evidence="5 10" id="KW-0808">Transferase</keyword>
<name>A0ABM9N7N5_9RICK</name>
<accession>A0ABM9N7N5</accession>
<dbReference type="SUPFAM" id="SSF53383">
    <property type="entry name" value="PLP-dependent transferases"/>
    <property type="match status" value="1"/>
</dbReference>
<dbReference type="CDD" id="cd00609">
    <property type="entry name" value="AAT_like"/>
    <property type="match status" value="1"/>
</dbReference>
<dbReference type="InterPro" id="IPR004839">
    <property type="entry name" value="Aminotransferase_I/II_large"/>
</dbReference>
<comment type="caution">
    <text evidence="10">The sequence shown here is derived from an EMBL/GenBank/DDBJ whole genome shotgun (WGS) entry which is preliminary data.</text>
</comment>
<evidence type="ECO:0000259" key="9">
    <source>
        <dbReference type="Pfam" id="PF00155"/>
    </source>
</evidence>
<reference evidence="10 11" key="1">
    <citation type="submission" date="2024-01" db="EMBL/GenBank/DDBJ databases">
        <authorList>
            <person name="Kunselman E."/>
        </authorList>
    </citation>
    <scope>NUCLEOTIDE SEQUENCE [LARGE SCALE GENOMIC DNA]</scope>
    <source>
        <strain evidence="10">2 abalone samples</strain>
    </source>
</reference>
<dbReference type="EMBL" id="CAWVOK010000011">
    <property type="protein sequence ID" value="CAK8162596.1"/>
    <property type="molecule type" value="Genomic_DNA"/>
</dbReference>
<comment type="catalytic activity">
    <reaction evidence="8">
        <text>L-aspartate + 2-oxoglutarate = oxaloacetate + L-glutamate</text>
        <dbReference type="Rhea" id="RHEA:21824"/>
        <dbReference type="ChEBI" id="CHEBI:16452"/>
        <dbReference type="ChEBI" id="CHEBI:16810"/>
        <dbReference type="ChEBI" id="CHEBI:29985"/>
        <dbReference type="ChEBI" id="CHEBI:29991"/>
        <dbReference type="EC" id="2.6.1.1"/>
    </reaction>
</comment>
<dbReference type="PANTHER" id="PTHR46383:SF1">
    <property type="entry name" value="ASPARTATE AMINOTRANSFERASE"/>
    <property type="match status" value="1"/>
</dbReference>
<gene>
    <name evidence="10" type="primary">aatA</name>
    <name evidence="10" type="ORF">CAXC1_10012</name>
</gene>
<dbReference type="Pfam" id="PF00155">
    <property type="entry name" value="Aminotran_1_2"/>
    <property type="match status" value="1"/>
</dbReference>
<evidence type="ECO:0000256" key="6">
    <source>
        <dbReference type="ARBA" id="ARBA00022898"/>
    </source>
</evidence>
<evidence type="ECO:0000313" key="10">
    <source>
        <dbReference type="EMBL" id="CAK8162596.1"/>
    </source>
</evidence>
<evidence type="ECO:0000256" key="2">
    <source>
        <dbReference type="ARBA" id="ARBA00007441"/>
    </source>
</evidence>
<evidence type="ECO:0000256" key="5">
    <source>
        <dbReference type="ARBA" id="ARBA00022679"/>
    </source>
</evidence>
<dbReference type="Gene3D" id="3.90.1150.10">
    <property type="entry name" value="Aspartate Aminotransferase, domain 1"/>
    <property type="match status" value="1"/>
</dbReference>
<evidence type="ECO:0000256" key="8">
    <source>
        <dbReference type="ARBA" id="ARBA00049185"/>
    </source>
</evidence>
<dbReference type="InterPro" id="IPR015422">
    <property type="entry name" value="PyrdxlP-dep_Trfase_small"/>
</dbReference>
<dbReference type="RefSeq" id="WP_338363690.1">
    <property type="nucleotide sequence ID" value="NZ_CAWVOK010000011.1"/>
</dbReference>
<dbReference type="InterPro" id="IPR050596">
    <property type="entry name" value="AspAT/PAT-like"/>
</dbReference>
<dbReference type="GO" id="GO:0033854">
    <property type="term" value="F:glutamate-prephenate aminotransferase activity"/>
    <property type="evidence" value="ECO:0007669"/>
    <property type="project" value="UniProtKB-EC"/>
</dbReference>
<sequence length="396" mass="43704">MRAKILENVSISNTIAISDLAKKLRADGKDVISLSMGEPDFDTPDIVKRAAIKAIKDGHTNYTALPGIIELREMIVEKFLHDNSLSFNTSEIMITNGAKQSIFNALLATLNNGDNVLVPAPYWVSYPDMVSLAGATPRICKTNHDNILEPEELEKNIDNNTKWLILNSPSNPSGAVYSMDDLRKLAKVLNKYPHVHIISDDVYEKIIYDKLPFYNIINAAPELKSRTIVINAVSKSYAMTGWRIGYAAGPECLIKDMLIVQSQSTSCASSISQYAAVEALRSCSDFIDKNIHIFQDRRDMLLHELSSINGISFSKPQGAFYLLLSCNNIIARAVQKGMDCIKNDVDLASFVLKNALVAVVPGSDFGMPGTLRISYASSKEVLFKAVKRMSSVFNSI</sequence>
<dbReference type="InterPro" id="IPR015421">
    <property type="entry name" value="PyrdxlP-dep_Trfase_major"/>
</dbReference>
<dbReference type="Gene3D" id="3.40.640.10">
    <property type="entry name" value="Type I PLP-dependent aspartate aminotransferase-like (Major domain)"/>
    <property type="match status" value="1"/>
</dbReference>
<comment type="similarity">
    <text evidence="2">Belongs to the class-I pyridoxal-phosphate-dependent aminotransferase family.</text>
</comment>
<organism evidence="10 11">
    <name type="scientific">Candidatus Xenohaliotis californiensis</name>
    <dbReference type="NCBI Taxonomy" id="84677"/>
    <lineage>
        <taxon>Bacteria</taxon>
        <taxon>Pseudomonadati</taxon>
        <taxon>Pseudomonadota</taxon>
        <taxon>Alphaproteobacteria</taxon>
        <taxon>Rickettsiales</taxon>
        <taxon>Anaplasmataceae</taxon>
        <taxon>Candidatus Xenohaliotis</taxon>
    </lineage>
</organism>
<dbReference type="GO" id="GO:0004069">
    <property type="term" value="F:L-aspartate:2-oxoglutarate aminotransferase activity"/>
    <property type="evidence" value="ECO:0007669"/>
    <property type="project" value="UniProtKB-EC"/>
</dbReference>
<protein>
    <recommendedName>
        <fullName evidence="3">aspartate transaminase</fullName>
        <ecNumber evidence="3">2.6.1.1</ecNumber>
    </recommendedName>
    <alternativeName>
        <fullName evidence="7">Transaminase A</fullName>
    </alternativeName>
</protein>
<dbReference type="InterPro" id="IPR015424">
    <property type="entry name" value="PyrdxlP-dep_Trfase"/>
</dbReference>
<evidence type="ECO:0000256" key="7">
    <source>
        <dbReference type="ARBA" id="ARBA00030923"/>
    </source>
</evidence>
<evidence type="ECO:0000256" key="1">
    <source>
        <dbReference type="ARBA" id="ARBA00001933"/>
    </source>
</evidence>
<evidence type="ECO:0000256" key="3">
    <source>
        <dbReference type="ARBA" id="ARBA00012753"/>
    </source>
</evidence>
<feature type="domain" description="Aminotransferase class I/classII large" evidence="9">
    <location>
        <begin position="29"/>
        <end position="387"/>
    </location>
</feature>
<dbReference type="PANTHER" id="PTHR46383">
    <property type="entry name" value="ASPARTATE AMINOTRANSFERASE"/>
    <property type="match status" value="1"/>
</dbReference>
<keyword evidence="6" id="KW-0663">Pyridoxal phosphate</keyword>
<dbReference type="Proteomes" id="UP001314181">
    <property type="component" value="Unassembled WGS sequence"/>
</dbReference>
<dbReference type="EC" id="2.6.1.1" evidence="3"/>
<evidence type="ECO:0000256" key="4">
    <source>
        <dbReference type="ARBA" id="ARBA00022576"/>
    </source>
</evidence>
<proteinExistence type="inferred from homology"/>
<evidence type="ECO:0000313" key="11">
    <source>
        <dbReference type="Proteomes" id="UP001314181"/>
    </source>
</evidence>
<keyword evidence="4 10" id="KW-0032">Aminotransferase</keyword>
<comment type="cofactor">
    <cofactor evidence="1">
        <name>pyridoxal 5'-phosphate</name>
        <dbReference type="ChEBI" id="CHEBI:597326"/>
    </cofactor>
</comment>
<keyword evidence="11" id="KW-1185">Reference proteome</keyword>